<gene>
    <name evidence="1" type="ORF">D5400_04465</name>
</gene>
<accession>A0A3Q8XLX4</accession>
<dbReference type="RefSeq" id="WP_126008047.1">
    <property type="nucleotide sequence ID" value="NZ_CP032509.1"/>
</dbReference>
<protein>
    <submittedName>
        <fullName evidence="1">Uncharacterized protein</fullName>
    </submittedName>
</protein>
<sequence length="94" mass="10472">MDIAHELITIIDDPAIPDKDRIMKTRSLVEAMTDRLDDSEAAGRMRRTFNDAYLNLQLAVMADHPSMIQQCRQQCRSIIAEIDLAARAASGEAA</sequence>
<dbReference type="AlphaFoldDB" id="A0A3Q8XLX4"/>
<evidence type="ECO:0000313" key="1">
    <source>
        <dbReference type="EMBL" id="AZN70624.1"/>
    </source>
</evidence>
<dbReference type="EMBL" id="CP032509">
    <property type="protein sequence ID" value="AZN70624.1"/>
    <property type="molecule type" value="Genomic_DNA"/>
</dbReference>
<name>A0A3Q8XLX4_9HYPH</name>
<dbReference type="KEGG" id="abaw:D5400_04465"/>
<dbReference type="Proteomes" id="UP000268192">
    <property type="component" value="Chromosome"/>
</dbReference>
<keyword evidence="2" id="KW-1185">Reference proteome</keyword>
<proteinExistence type="predicted"/>
<reference evidence="1 2" key="1">
    <citation type="submission" date="2018-09" db="EMBL/GenBank/DDBJ databases">
        <title>Marinorhizobium profundi gen. nov., sp. nov., isolated from a deep-sea sediment sample from the New Britain Trench and proposal of Marinorhizobiaceae fam. nov. in the order Rhizobiales of the class Alphaproteobacteria.</title>
        <authorList>
            <person name="Cao J."/>
        </authorList>
    </citation>
    <scope>NUCLEOTIDE SEQUENCE [LARGE SCALE GENOMIC DNA]</scope>
    <source>
        <strain evidence="1 2">WS11</strain>
    </source>
</reference>
<organism evidence="1 2">
    <name type="scientific">Georhizobium profundi</name>
    <dbReference type="NCBI Taxonomy" id="2341112"/>
    <lineage>
        <taxon>Bacteria</taxon>
        <taxon>Pseudomonadati</taxon>
        <taxon>Pseudomonadota</taxon>
        <taxon>Alphaproteobacteria</taxon>
        <taxon>Hyphomicrobiales</taxon>
        <taxon>Rhizobiaceae</taxon>
        <taxon>Georhizobium</taxon>
    </lineage>
</organism>
<evidence type="ECO:0000313" key="2">
    <source>
        <dbReference type="Proteomes" id="UP000268192"/>
    </source>
</evidence>
<dbReference type="OrthoDB" id="8420611at2"/>